<proteinExistence type="predicted"/>
<keyword evidence="3" id="KW-1185">Reference proteome</keyword>
<organism evidence="2 3">
    <name type="scientific">Nocardia cerradoensis</name>
    <dbReference type="NCBI Taxonomy" id="85688"/>
    <lineage>
        <taxon>Bacteria</taxon>
        <taxon>Bacillati</taxon>
        <taxon>Actinomycetota</taxon>
        <taxon>Actinomycetes</taxon>
        <taxon>Mycobacteriales</taxon>
        <taxon>Nocardiaceae</taxon>
        <taxon>Nocardia</taxon>
    </lineage>
</organism>
<evidence type="ECO:0000313" key="3">
    <source>
        <dbReference type="Proteomes" id="UP000215506"/>
    </source>
</evidence>
<evidence type="ECO:0000313" key="2">
    <source>
        <dbReference type="EMBL" id="OXR40484.1"/>
    </source>
</evidence>
<feature type="region of interest" description="Disordered" evidence="1">
    <location>
        <begin position="1"/>
        <end position="68"/>
    </location>
</feature>
<accession>A0A231GV35</accession>
<gene>
    <name evidence="2" type="ORF">B7C42_07422</name>
</gene>
<comment type="caution">
    <text evidence="2">The sequence shown here is derived from an EMBL/GenBank/DDBJ whole genome shotgun (WGS) entry which is preliminary data.</text>
</comment>
<dbReference type="AlphaFoldDB" id="A0A231GV35"/>
<dbReference type="Proteomes" id="UP000215506">
    <property type="component" value="Unassembled WGS sequence"/>
</dbReference>
<name>A0A231GV35_9NOCA</name>
<sequence length="97" mass="9732">MDSIEGPVPYATGTAADPLTGFPEATRTDRRRCPGLVESGAPYPIVTQGDSPRDRGRAQCASTGSPSAGAGAVLGISTAAAIAPTTKIAVAHQKLVV</sequence>
<reference evidence="2 3" key="1">
    <citation type="submission" date="2017-07" db="EMBL/GenBank/DDBJ databases">
        <title>First draft Genome Sequence of Nocardia cerradoensis isolated from human infection.</title>
        <authorList>
            <person name="Carrasco G."/>
        </authorList>
    </citation>
    <scope>NUCLEOTIDE SEQUENCE [LARGE SCALE GENOMIC DNA]</scope>
    <source>
        <strain evidence="2 3">CNM20130759</strain>
    </source>
</reference>
<protein>
    <submittedName>
        <fullName evidence="2">Uncharacterized protein</fullName>
    </submittedName>
</protein>
<evidence type="ECO:0000256" key="1">
    <source>
        <dbReference type="SAM" id="MobiDB-lite"/>
    </source>
</evidence>
<dbReference type="EMBL" id="NGAF01000031">
    <property type="protein sequence ID" value="OXR40484.1"/>
    <property type="molecule type" value="Genomic_DNA"/>
</dbReference>